<comment type="caution">
    <text evidence="14">The sequence shown here is derived from an EMBL/GenBank/DDBJ whole genome shotgun (WGS) entry which is preliminary data.</text>
</comment>
<keyword evidence="9 11" id="KW-0663">Pyridoxal phosphate</keyword>
<dbReference type="Gene3D" id="3.40.640.10">
    <property type="entry name" value="Type I PLP-dependent aspartate aminotransferase-like (Major domain)"/>
    <property type="match status" value="1"/>
</dbReference>
<comment type="pathway">
    <text evidence="11">Amino-acid biosynthesis; glycine biosynthesis; glycine from L-serine: step 1/1.</text>
</comment>
<dbReference type="InterPro" id="IPR015421">
    <property type="entry name" value="PyrdxlP-dep_Trfase_major"/>
</dbReference>
<evidence type="ECO:0000256" key="10">
    <source>
        <dbReference type="ARBA" id="ARBA00054606"/>
    </source>
</evidence>
<feature type="modified residue" description="N6-(pyridoxal phosphate)lysine" evidence="11 12">
    <location>
        <position position="228"/>
    </location>
</feature>
<dbReference type="PANTHER" id="PTHR11680:SF50">
    <property type="entry name" value="SERINE HYDROXYMETHYLTRANSFERASE"/>
    <property type="match status" value="1"/>
</dbReference>
<dbReference type="HAMAP" id="MF_00051">
    <property type="entry name" value="SHMT"/>
    <property type="match status" value="1"/>
</dbReference>
<reference evidence="14" key="1">
    <citation type="submission" date="2021-01" db="EMBL/GenBank/DDBJ databases">
        <title>Whole genome shotgun sequence of Acrocarpospora phusangensis NBRC 108782.</title>
        <authorList>
            <person name="Komaki H."/>
            <person name="Tamura T."/>
        </authorList>
    </citation>
    <scope>NUCLEOTIDE SEQUENCE</scope>
    <source>
        <strain evidence="14">NBRC 108782</strain>
    </source>
</reference>
<dbReference type="PROSITE" id="PS00096">
    <property type="entry name" value="SHMT"/>
    <property type="match status" value="1"/>
</dbReference>
<dbReference type="InterPro" id="IPR015424">
    <property type="entry name" value="PyrdxlP-dep_Trfase"/>
</dbReference>
<evidence type="ECO:0000313" key="15">
    <source>
        <dbReference type="Proteomes" id="UP000640052"/>
    </source>
</evidence>
<dbReference type="Pfam" id="PF00464">
    <property type="entry name" value="SHMT"/>
    <property type="match status" value="1"/>
</dbReference>
<dbReference type="EMBL" id="BOOA01000046">
    <property type="protein sequence ID" value="GIH26831.1"/>
    <property type="molecule type" value="Genomic_DNA"/>
</dbReference>
<evidence type="ECO:0000256" key="6">
    <source>
        <dbReference type="ARBA" id="ARBA00022563"/>
    </source>
</evidence>
<keyword evidence="6 11" id="KW-0554">One-carbon metabolism</keyword>
<evidence type="ECO:0000256" key="11">
    <source>
        <dbReference type="HAMAP-Rule" id="MF_00051"/>
    </source>
</evidence>
<dbReference type="CDD" id="cd00378">
    <property type="entry name" value="SHMT"/>
    <property type="match status" value="1"/>
</dbReference>
<comment type="function">
    <text evidence="10">Catalyzes the reversible interconversion of serine and glycine with tetrahydrofolate (THF) serving as the one-carbon carrier. This reaction serves as the major source of one-carbon groups required for the biosynthesis of purines, thymidylate, methionine, and other important biomolecules. Also exhibits THF-independent aldolase activity toward beta-hydroxyamino acids, producing glycine and aldehydes, via a retro-aldol mechanism. Thus, is able to catalyze the cleavage of L-allo-threonine.</text>
</comment>
<feature type="binding site" evidence="11">
    <location>
        <position position="244"/>
    </location>
    <ligand>
        <name>(6S)-5,6,7,8-tetrahydrofolate</name>
        <dbReference type="ChEBI" id="CHEBI:57453"/>
    </ligand>
</feature>
<dbReference type="InterPro" id="IPR019798">
    <property type="entry name" value="Ser_HO-MeTrfase_PLP_BS"/>
</dbReference>
<evidence type="ECO:0000256" key="12">
    <source>
        <dbReference type="PIRSR" id="PIRSR000412-50"/>
    </source>
</evidence>
<dbReference type="SUPFAM" id="SSF53383">
    <property type="entry name" value="PLP-dependent transferases"/>
    <property type="match status" value="1"/>
</dbReference>
<protein>
    <recommendedName>
        <fullName evidence="11">Serine hydroxymethyltransferase</fullName>
        <shortName evidence="11">SHMT</shortName>
        <shortName evidence="11">Serine methylase</shortName>
        <ecNumber evidence="11">2.1.2.1</ecNumber>
    </recommendedName>
</protein>
<evidence type="ECO:0000256" key="1">
    <source>
        <dbReference type="ARBA" id="ARBA00001933"/>
    </source>
</evidence>
<dbReference type="GO" id="GO:0005829">
    <property type="term" value="C:cytosol"/>
    <property type="evidence" value="ECO:0007669"/>
    <property type="project" value="TreeGrafter"/>
</dbReference>
<comment type="cofactor">
    <cofactor evidence="1 11 12">
        <name>pyridoxal 5'-phosphate</name>
        <dbReference type="ChEBI" id="CHEBI:597326"/>
    </cofactor>
</comment>
<evidence type="ECO:0000256" key="5">
    <source>
        <dbReference type="ARBA" id="ARBA00022490"/>
    </source>
</evidence>
<dbReference type="InterPro" id="IPR001085">
    <property type="entry name" value="Ser_HO-MeTrfase"/>
</dbReference>
<dbReference type="EC" id="2.1.2.1" evidence="11"/>
<dbReference type="PANTHER" id="PTHR11680">
    <property type="entry name" value="SERINE HYDROXYMETHYLTRANSFERASE"/>
    <property type="match status" value="1"/>
</dbReference>
<sequence length="421" mass="45021">MAENSLHVVDPQIAELIKAEERRQTDTVKLIASENYVSKAVLAATGTVLTNKYSEGYPGKRYYEGQQVIDQIESLAIERAKSLFGVNHANVQPYSGSPANLAIYLAFLKPGETVMGMGLPFGGHLTHGWSVSATGKWFNPVRYGVRQDTGRVDMDEVRDLALKERPKLIFCGGTAIPRTIDFPAFAEIAREVGAVLAADIAHIAGLVAGGAHPSPVGHADVISTTTHKTLRGPRGAMLMATSDEHATALNKAVFPGLQGGPHNHTTAAIAVALHEAATEDFRDYARQVVLNARALAEELIARGFDLVSGGTDNHLILMDLTPKGVGGKPAAQALDKAGLETNYNSVPFDTRKPFDPSGIRIGTAGVTSRGMGVTEMRQIAAWMDQVVSALAKDEDEAKHVILRVHGEVREMVSHFPAPGLS</sequence>
<evidence type="ECO:0000256" key="9">
    <source>
        <dbReference type="ARBA" id="ARBA00022898"/>
    </source>
</evidence>
<dbReference type="GO" id="GO:0035999">
    <property type="term" value="P:tetrahydrofolate interconversion"/>
    <property type="evidence" value="ECO:0007669"/>
    <property type="project" value="UniProtKB-UniRule"/>
</dbReference>
<comment type="pathway">
    <text evidence="11">One-carbon metabolism; tetrahydrofolate interconversion.</text>
</comment>
<feature type="binding site" evidence="11">
    <location>
        <begin position="123"/>
        <end position="125"/>
    </location>
    <ligand>
        <name>(6S)-5,6,7,8-tetrahydrofolate</name>
        <dbReference type="ChEBI" id="CHEBI:57453"/>
    </ligand>
</feature>
<dbReference type="InterPro" id="IPR039429">
    <property type="entry name" value="SHMT-like_dom"/>
</dbReference>
<dbReference type="GO" id="GO:0019264">
    <property type="term" value="P:glycine biosynthetic process from serine"/>
    <property type="evidence" value="ECO:0007669"/>
    <property type="project" value="UniProtKB-UniRule"/>
</dbReference>
<keyword evidence="5 11" id="KW-0963">Cytoplasm</keyword>
<evidence type="ECO:0000256" key="2">
    <source>
        <dbReference type="ARBA" id="ARBA00004496"/>
    </source>
</evidence>
<evidence type="ECO:0000313" key="14">
    <source>
        <dbReference type="EMBL" id="GIH26831.1"/>
    </source>
</evidence>
<comment type="caution">
    <text evidence="11">Lacks conserved residue(s) required for the propagation of feature annotation.</text>
</comment>
<dbReference type="GO" id="GO:0030170">
    <property type="term" value="F:pyridoxal phosphate binding"/>
    <property type="evidence" value="ECO:0007669"/>
    <property type="project" value="UniProtKB-UniRule"/>
</dbReference>
<evidence type="ECO:0000256" key="8">
    <source>
        <dbReference type="ARBA" id="ARBA00022679"/>
    </source>
</evidence>
<keyword evidence="8 11" id="KW-0808">Transferase</keyword>
<feature type="domain" description="Serine hydroxymethyltransferase-like" evidence="13">
    <location>
        <begin position="7"/>
        <end position="383"/>
    </location>
</feature>
<comment type="subcellular location">
    <subcellularLocation>
        <location evidence="2 11">Cytoplasm</location>
    </subcellularLocation>
</comment>
<keyword evidence="7 11" id="KW-0028">Amino-acid biosynthesis</keyword>
<dbReference type="Gene3D" id="3.90.1150.10">
    <property type="entry name" value="Aspartate Aminotransferase, domain 1"/>
    <property type="match status" value="1"/>
</dbReference>
<dbReference type="InterPro" id="IPR049943">
    <property type="entry name" value="Ser_HO-MeTrfase-like"/>
</dbReference>
<evidence type="ECO:0000256" key="4">
    <source>
        <dbReference type="ARBA" id="ARBA00011738"/>
    </source>
</evidence>
<dbReference type="NCBIfam" id="NF000586">
    <property type="entry name" value="PRK00011.1"/>
    <property type="match status" value="1"/>
</dbReference>
<feature type="binding site" evidence="11">
    <location>
        <position position="119"/>
    </location>
    <ligand>
        <name>(6S)-5,6,7,8-tetrahydrofolate</name>
        <dbReference type="ChEBI" id="CHEBI:57453"/>
    </ligand>
</feature>
<dbReference type="RefSeq" id="WP_204043504.1">
    <property type="nucleotide sequence ID" value="NZ_BOOA01000046.1"/>
</dbReference>
<comment type="catalytic activity">
    <reaction evidence="11">
        <text>(6R)-5,10-methylene-5,6,7,8-tetrahydrofolate + glycine + H2O = (6S)-5,6,7,8-tetrahydrofolate + L-serine</text>
        <dbReference type="Rhea" id="RHEA:15481"/>
        <dbReference type="ChEBI" id="CHEBI:15377"/>
        <dbReference type="ChEBI" id="CHEBI:15636"/>
        <dbReference type="ChEBI" id="CHEBI:33384"/>
        <dbReference type="ChEBI" id="CHEBI:57305"/>
        <dbReference type="ChEBI" id="CHEBI:57453"/>
        <dbReference type="EC" id="2.1.2.1"/>
    </reaction>
</comment>
<dbReference type="FunFam" id="3.40.640.10:FF:000001">
    <property type="entry name" value="Serine hydroxymethyltransferase"/>
    <property type="match status" value="1"/>
</dbReference>
<gene>
    <name evidence="14" type="primary">glyA_2</name>
    <name evidence="11" type="synonym">glyA</name>
    <name evidence="14" type="ORF">Aph01nite_51410</name>
</gene>
<accession>A0A919QDF7</accession>
<comment type="subunit">
    <text evidence="4 11">Homodimer.</text>
</comment>
<dbReference type="PIRSF" id="PIRSF000412">
    <property type="entry name" value="SHMT"/>
    <property type="match status" value="1"/>
</dbReference>
<proteinExistence type="inferred from homology"/>
<comment type="similarity">
    <text evidence="3 11">Belongs to the SHMT family.</text>
</comment>
<dbReference type="InterPro" id="IPR015422">
    <property type="entry name" value="PyrdxlP-dep_Trfase_small"/>
</dbReference>
<dbReference type="GO" id="GO:0042803">
    <property type="term" value="F:protein homodimerization activity"/>
    <property type="evidence" value="ECO:0007669"/>
    <property type="project" value="UniProtKB-ARBA"/>
</dbReference>
<keyword evidence="15" id="KW-1185">Reference proteome</keyword>
<name>A0A919QDF7_9ACTN</name>
<feature type="site" description="Plays an important role in substrate specificity" evidence="11">
    <location>
        <position position="227"/>
    </location>
</feature>
<dbReference type="Proteomes" id="UP000640052">
    <property type="component" value="Unassembled WGS sequence"/>
</dbReference>
<dbReference type="GO" id="GO:0004372">
    <property type="term" value="F:glycine hydroxymethyltransferase activity"/>
    <property type="evidence" value="ECO:0007669"/>
    <property type="project" value="UniProtKB-UniRule"/>
</dbReference>
<organism evidence="14 15">
    <name type="scientific">Acrocarpospora phusangensis</name>
    <dbReference type="NCBI Taxonomy" id="1070424"/>
    <lineage>
        <taxon>Bacteria</taxon>
        <taxon>Bacillati</taxon>
        <taxon>Actinomycetota</taxon>
        <taxon>Actinomycetes</taxon>
        <taxon>Streptosporangiales</taxon>
        <taxon>Streptosporangiaceae</taxon>
        <taxon>Acrocarpospora</taxon>
    </lineage>
</organism>
<evidence type="ECO:0000256" key="7">
    <source>
        <dbReference type="ARBA" id="ARBA00022605"/>
    </source>
</evidence>
<evidence type="ECO:0000256" key="3">
    <source>
        <dbReference type="ARBA" id="ARBA00006376"/>
    </source>
</evidence>
<evidence type="ECO:0000259" key="13">
    <source>
        <dbReference type="Pfam" id="PF00464"/>
    </source>
</evidence>
<dbReference type="AlphaFoldDB" id="A0A919QDF7"/>